<gene>
    <name evidence="4" type="ORF">DSM5745_04554</name>
</gene>
<dbReference type="SUPFAM" id="SSF56801">
    <property type="entry name" value="Acetyl-CoA synthetase-like"/>
    <property type="match status" value="1"/>
</dbReference>
<dbReference type="STRING" id="1810919.A0A3D8S3V9"/>
<dbReference type="EMBL" id="PVWQ01000005">
    <property type="protein sequence ID" value="RDW80997.1"/>
    <property type="molecule type" value="Genomic_DNA"/>
</dbReference>
<dbReference type="InterPro" id="IPR042099">
    <property type="entry name" value="ANL_N_sf"/>
</dbReference>
<dbReference type="GeneID" id="38114924"/>
<feature type="domain" description="Carrier" evidence="3">
    <location>
        <begin position="548"/>
        <end position="623"/>
    </location>
</feature>
<protein>
    <submittedName>
        <fullName evidence="4">NRPS-like enzyme, putative (JCVI)</fullName>
    </submittedName>
</protein>
<name>A0A3D8S3V9_9EURO</name>
<dbReference type="SMART" id="SM01294">
    <property type="entry name" value="PKS_PP_betabranch"/>
    <property type="match status" value="1"/>
</dbReference>
<dbReference type="InterPro" id="IPR020806">
    <property type="entry name" value="PKS_PP-bd"/>
</dbReference>
<organism evidence="4 5">
    <name type="scientific">Aspergillus mulundensis</name>
    <dbReference type="NCBI Taxonomy" id="1810919"/>
    <lineage>
        <taxon>Eukaryota</taxon>
        <taxon>Fungi</taxon>
        <taxon>Dikarya</taxon>
        <taxon>Ascomycota</taxon>
        <taxon>Pezizomycotina</taxon>
        <taxon>Eurotiomycetes</taxon>
        <taxon>Eurotiomycetidae</taxon>
        <taxon>Eurotiales</taxon>
        <taxon>Aspergillaceae</taxon>
        <taxon>Aspergillus</taxon>
        <taxon>Aspergillus subgen. Nidulantes</taxon>
    </lineage>
</organism>
<dbReference type="InterPro" id="IPR006162">
    <property type="entry name" value="Ppantetheine_attach_site"/>
</dbReference>
<dbReference type="InterPro" id="IPR013120">
    <property type="entry name" value="FAR_NAD-bd"/>
</dbReference>
<dbReference type="InterPro" id="IPR020845">
    <property type="entry name" value="AMP-binding_CS"/>
</dbReference>
<proteinExistence type="predicted"/>
<dbReference type="PANTHER" id="PTHR43439:SF2">
    <property type="entry name" value="ENZYME, PUTATIVE (JCVI)-RELATED"/>
    <property type="match status" value="1"/>
</dbReference>
<dbReference type="OrthoDB" id="429813at2759"/>
<dbReference type="Proteomes" id="UP000256690">
    <property type="component" value="Unassembled WGS sequence"/>
</dbReference>
<evidence type="ECO:0000313" key="4">
    <source>
        <dbReference type="EMBL" id="RDW80997.1"/>
    </source>
</evidence>
<reference evidence="4 5" key="1">
    <citation type="journal article" date="2018" name="IMA Fungus">
        <title>IMA Genome-F 9: Draft genome sequence of Annulohypoxylon stygium, Aspergillus mulundensis, Berkeleyomyces basicola (syn. Thielaviopsis basicola), Ceratocystis smalleyi, two Cercospora beticola strains, Coleophoma cylindrospora, Fusarium fracticaudum, Phialophora cf. hyalina, and Morchella septimelata.</title>
        <authorList>
            <person name="Wingfield B.D."/>
            <person name="Bills G.F."/>
            <person name="Dong Y."/>
            <person name="Huang W."/>
            <person name="Nel W.J."/>
            <person name="Swalarsk-Parry B.S."/>
            <person name="Vaghefi N."/>
            <person name="Wilken P.M."/>
            <person name="An Z."/>
            <person name="de Beer Z.W."/>
            <person name="De Vos L."/>
            <person name="Chen L."/>
            <person name="Duong T.A."/>
            <person name="Gao Y."/>
            <person name="Hammerbacher A."/>
            <person name="Kikkert J.R."/>
            <person name="Li Y."/>
            <person name="Li H."/>
            <person name="Li K."/>
            <person name="Li Q."/>
            <person name="Liu X."/>
            <person name="Ma X."/>
            <person name="Naidoo K."/>
            <person name="Pethybridge S.J."/>
            <person name="Sun J."/>
            <person name="Steenkamp E.T."/>
            <person name="van der Nest M.A."/>
            <person name="van Wyk S."/>
            <person name="Wingfield M.J."/>
            <person name="Xiong C."/>
            <person name="Yue Q."/>
            <person name="Zhang X."/>
        </authorList>
    </citation>
    <scope>NUCLEOTIDE SEQUENCE [LARGE SCALE GENOMIC DNA]</scope>
    <source>
        <strain evidence="4 5">DSM 5745</strain>
    </source>
</reference>
<dbReference type="AlphaFoldDB" id="A0A3D8S3V9"/>
<dbReference type="SUPFAM" id="SSF51735">
    <property type="entry name" value="NAD(P)-binding Rossmann-fold domains"/>
    <property type="match status" value="1"/>
</dbReference>
<evidence type="ECO:0000313" key="5">
    <source>
        <dbReference type="Proteomes" id="UP000256690"/>
    </source>
</evidence>
<dbReference type="RefSeq" id="XP_026604050.1">
    <property type="nucleotide sequence ID" value="XM_026746570.1"/>
</dbReference>
<dbReference type="InterPro" id="IPR036291">
    <property type="entry name" value="NAD(P)-bd_dom_sf"/>
</dbReference>
<dbReference type="InterPro" id="IPR036736">
    <property type="entry name" value="ACP-like_sf"/>
</dbReference>
<sequence length="1043" mass="114272">MTSPVGKRLLPRLVDEAAHSSPDRLFGIIPKGPAVSDGFRNVTFNDLAHAVDALAWWIDEHVGKAEQGKETIAYMGANDIRYYIFVLSCSKTGHTPFLPSTRLSDEAYQHVLNATDCGTMLFTHETQRRTMEIEAFRPESVYLEAPPTTDLLSSTSKNYPFTAPYSAMEDKVAFIIHSSGTTGMPKPVPLTHGFLAAWDHAPHIIPAGRKHALYNGYAIDSGALLLSLTPNFHLMGFIGPFASIFHGIPYVAAPDGPLSVQMLSDTVRATKPNIAMVPPSILEDMSHSEAGLDALRSVEFVCLGGAPLGTETGDRIRKYTTLRTVIGSSEIGMISSLAPENEEDWNYFEWSPAYGIEMQHVSDDLHELVIRRGENTKAFQGIFHTFPDLTEYHTKDLFVQHPKNPNCWAYRGRLDDVIVLSNGEKLNPVTLEKMVEGHPSVARAVLVGEKRFQSALLIEPNWCEANVNDEKGYIDNVWPTIQRANETVPRYGRVMRSHIRLASPDKPFKLTPKGTTQRRLVNNDYAEEIDAIYATAAEDDTESLPSTLDLPNLTQWVRVKIATLLDRPGITDEEDFFSAGLDSLQTVQLAKALSMALSTSITQQQVYAHPSIAQLAASLLSILDGTSNDVTAISRTERITNMITKYTHDLPQPQIKNQTPPGTQTVILTGSTGSLGTYLLNALLQDSTISKIYCLNRSGTAQAKQTTSFIEKALESTPLTDSNRVEFLTASLGERNLGLDESKYNALLESVTLIIHNGWTVNFNHPVESFESQIRGVRHFIDFSITSRHAAHIAFVSSVSTIGNWKPTGTETSVPENAMETPDVVLEQGYGESKHVGERICLEASRRAGVPTSILRVGQIAGPTTTAGLWNPSEWVPILLKTSKGLGAVPDSLGGMNVDWIPVDTLATIILEILTTRLQATQSEPKADADATFFHLTNPTKTPWSSLLPSIQASLSASSQVPVTPTPLAIWLNELEKIKNPTDDDIADKPALKLLPFFRGLTSGETLTAEISTDKAQAASGTMAALKGVDGGLIKNWIRQWGF</sequence>
<dbReference type="Pfam" id="PF23562">
    <property type="entry name" value="AMP-binding_C_3"/>
    <property type="match status" value="1"/>
</dbReference>
<comment type="caution">
    <text evidence="4">The sequence shown here is derived from an EMBL/GenBank/DDBJ whole genome shotgun (WGS) entry which is preliminary data.</text>
</comment>
<dbReference type="PANTHER" id="PTHR43439">
    <property type="entry name" value="PHENYLACETATE-COENZYME A LIGASE"/>
    <property type="match status" value="1"/>
</dbReference>
<dbReference type="Pfam" id="PF00501">
    <property type="entry name" value="AMP-binding"/>
    <property type="match status" value="1"/>
</dbReference>
<dbReference type="Pfam" id="PF00550">
    <property type="entry name" value="PP-binding"/>
    <property type="match status" value="1"/>
</dbReference>
<dbReference type="PROSITE" id="PS50075">
    <property type="entry name" value="CARRIER"/>
    <property type="match status" value="1"/>
</dbReference>
<evidence type="ECO:0000256" key="1">
    <source>
        <dbReference type="ARBA" id="ARBA00022450"/>
    </source>
</evidence>
<dbReference type="PROSITE" id="PS00012">
    <property type="entry name" value="PHOSPHOPANTETHEINE"/>
    <property type="match status" value="1"/>
</dbReference>
<dbReference type="SMART" id="SM00823">
    <property type="entry name" value="PKS_PP"/>
    <property type="match status" value="1"/>
</dbReference>
<dbReference type="InterPro" id="IPR009081">
    <property type="entry name" value="PP-bd_ACP"/>
</dbReference>
<dbReference type="SUPFAM" id="SSF47336">
    <property type="entry name" value="ACP-like"/>
    <property type="match status" value="1"/>
</dbReference>
<dbReference type="Gene3D" id="3.40.50.12780">
    <property type="entry name" value="N-terminal domain of ligase-like"/>
    <property type="match status" value="1"/>
</dbReference>
<dbReference type="Gene3D" id="1.10.1200.10">
    <property type="entry name" value="ACP-like"/>
    <property type="match status" value="1"/>
</dbReference>
<keyword evidence="5" id="KW-1185">Reference proteome</keyword>
<dbReference type="InterPro" id="IPR051414">
    <property type="entry name" value="Adenylate-forming_Reductase"/>
</dbReference>
<keyword evidence="1" id="KW-0596">Phosphopantetheine</keyword>
<evidence type="ECO:0000256" key="2">
    <source>
        <dbReference type="ARBA" id="ARBA00022553"/>
    </source>
</evidence>
<evidence type="ECO:0000259" key="3">
    <source>
        <dbReference type="PROSITE" id="PS50075"/>
    </source>
</evidence>
<keyword evidence="2" id="KW-0597">Phosphoprotein</keyword>
<dbReference type="Gene3D" id="3.40.50.720">
    <property type="entry name" value="NAD(P)-binding Rossmann-like Domain"/>
    <property type="match status" value="1"/>
</dbReference>
<accession>A0A3D8S3V9</accession>
<dbReference type="PROSITE" id="PS00455">
    <property type="entry name" value="AMP_BINDING"/>
    <property type="match status" value="1"/>
</dbReference>
<dbReference type="InterPro" id="IPR000873">
    <property type="entry name" value="AMP-dep_synth/lig_dom"/>
</dbReference>
<dbReference type="GO" id="GO:0031177">
    <property type="term" value="F:phosphopantetheine binding"/>
    <property type="evidence" value="ECO:0007669"/>
    <property type="project" value="InterPro"/>
</dbReference>
<dbReference type="Pfam" id="PF07993">
    <property type="entry name" value="NAD_binding_4"/>
    <property type="match status" value="1"/>
</dbReference>